<feature type="transmembrane region" description="Helical" evidence="1">
    <location>
        <begin position="110"/>
        <end position="129"/>
    </location>
</feature>
<dbReference type="Proteomes" id="UP000606786">
    <property type="component" value="Unassembled WGS sequence"/>
</dbReference>
<proteinExistence type="predicted"/>
<keyword evidence="1" id="KW-0812">Transmembrane</keyword>
<comment type="caution">
    <text evidence="2">The sequence shown here is derived from an EMBL/GenBank/DDBJ whole genome shotgun (WGS) entry which is preliminary data.</text>
</comment>
<keyword evidence="3" id="KW-1185">Reference proteome</keyword>
<dbReference type="EMBL" id="CAJHJT010000056">
    <property type="protein sequence ID" value="CAD7011904.1"/>
    <property type="molecule type" value="Genomic_DNA"/>
</dbReference>
<evidence type="ECO:0000313" key="3">
    <source>
        <dbReference type="Proteomes" id="UP000606786"/>
    </source>
</evidence>
<keyword evidence="1" id="KW-1133">Transmembrane helix</keyword>
<accession>A0A811VA71</accession>
<reference evidence="2" key="1">
    <citation type="submission" date="2020-11" db="EMBL/GenBank/DDBJ databases">
        <authorList>
            <person name="Whitehead M."/>
        </authorList>
    </citation>
    <scope>NUCLEOTIDE SEQUENCE</scope>
    <source>
        <strain evidence="2">EGII</strain>
    </source>
</reference>
<evidence type="ECO:0000313" key="2">
    <source>
        <dbReference type="EMBL" id="CAD7011904.1"/>
    </source>
</evidence>
<evidence type="ECO:0000256" key="1">
    <source>
        <dbReference type="SAM" id="Phobius"/>
    </source>
</evidence>
<gene>
    <name evidence="2" type="ORF">CCAP1982_LOCUS20015</name>
</gene>
<protein>
    <submittedName>
        <fullName evidence="2">(Mediterranean fruit fly) hypothetical protein</fullName>
    </submittedName>
</protein>
<name>A0A811VA71_CERCA</name>
<organism evidence="2 3">
    <name type="scientific">Ceratitis capitata</name>
    <name type="common">Mediterranean fruit fly</name>
    <name type="synonym">Tephritis capitata</name>
    <dbReference type="NCBI Taxonomy" id="7213"/>
    <lineage>
        <taxon>Eukaryota</taxon>
        <taxon>Metazoa</taxon>
        <taxon>Ecdysozoa</taxon>
        <taxon>Arthropoda</taxon>
        <taxon>Hexapoda</taxon>
        <taxon>Insecta</taxon>
        <taxon>Pterygota</taxon>
        <taxon>Neoptera</taxon>
        <taxon>Endopterygota</taxon>
        <taxon>Diptera</taxon>
        <taxon>Brachycera</taxon>
        <taxon>Muscomorpha</taxon>
        <taxon>Tephritoidea</taxon>
        <taxon>Tephritidae</taxon>
        <taxon>Ceratitis</taxon>
        <taxon>Ceratitis</taxon>
    </lineage>
</organism>
<keyword evidence="1" id="KW-0472">Membrane</keyword>
<dbReference type="AlphaFoldDB" id="A0A811VA71"/>
<sequence length="144" mass="16666">MPLACHTTTHMYTHKHVHIYYFSKFRIFARIYVYYIRNASAFLPALKPTRLSRRCSSRISSRTVSIGAVTRRALWGKSENYVTFLIVFSTCKSVVSKSFVLFLFSIPNLMFFIFPCFLNLSLSLFARLLPVENAASVVSQKRTF</sequence>